<dbReference type="GO" id="GO:0046872">
    <property type="term" value="F:metal ion binding"/>
    <property type="evidence" value="ECO:0007669"/>
    <property type="project" value="UniProtKB-KW"/>
</dbReference>
<dbReference type="SUPFAM" id="SSF54897">
    <property type="entry name" value="Protease propeptides/inhibitors"/>
    <property type="match status" value="1"/>
</dbReference>
<evidence type="ECO:0000313" key="11">
    <source>
        <dbReference type="Proteomes" id="UP000465035"/>
    </source>
</evidence>
<organism evidence="10 11">
    <name type="scientific">Lentilactobacillus hilgardii</name>
    <name type="common">Lactobacillus hilgardii</name>
    <dbReference type="NCBI Taxonomy" id="1588"/>
    <lineage>
        <taxon>Bacteria</taxon>
        <taxon>Bacillati</taxon>
        <taxon>Bacillota</taxon>
        <taxon>Bacilli</taxon>
        <taxon>Lactobacillales</taxon>
        <taxon>Lactobacillaceae</taxon>
        <taxon>Lentilactobacillus</taxon>
    </lineage>
</organism>
<evidence type="ECO:0000256" key="4">
    <source>
        <dbReference type="ARBA" id="ARBA00022801"/>
    </source>
</evidence>
<evidence type="ECO:0000256" key="7">
    <source>
        <dbReference type="ARBA" id="ARBA00023145"/>
    </source>
</evidence>
<dbReference type="PANTHER" id="PTHR14218">
    <property type="entry name" value="PROTEASE S8 TRIPEPTIDYL PEPTIDASE I CLN2"/>
    <property type="match status" value="1"/>
</dbReference>
<keyword evidence="6" id="KW-0106">Calcium</keyword>
<evidence type="ECO:0000256" key="1">
    <source>
        <dbReference type="ARBA" id="ARBA00001913"/>
    </source>
</evidence>
<dbReference type="EMBL" id="CP047121">
    <property type="protein sequence ID" value="QHB53353.1"/>
    <property type="molecule type" value="Genomic_DNA"/>
</dbReference>
<dbReference type="GO" id="GO:0006508">
    <property type="term" value="P:proteolysis"/>
    <property type="evidence" value="ECO:0007669"/>
    <property type="project" value="UniProtKB-KW"/>
</dbReference>
<evidence type="ECO:0000313" key="10">
    <source>
        <dbReference type="EMBL" id="QHB53353.1"/>
    </source>
</evidence>
<evidence type="ECO:0000256" key="3">
    <source>
        <dbReference type="ARBA" id="ARBA00022723"/>
    </source>
</evidence>
<gene>
    <name evidence="10" type="ORF">GQR93_03250</name>
</gene>
<keyword evidence="7" id="KW-0865">Zymogen</keyword>
<feature type="domain" description="Peptidase S53" evidence="9">
    <location>
        <begin position="196"/>
        <end position="626"/>
    </location>
</feature>
<evidence type="ECO:0000256" key="5">
    <source>
        <dbReference type="ARBA" id="ARBA00022825"/>
    </source>
</evidence>
<dbReference type="PANTHER" id="PTHR14218:SF15">
    <property type="entry name" value="TRIPEPTIDYL-PEPTIDASE 1"/>
    <property type="match status" value="1"/>
</dbReference>
<dbReference type="Proteomes" id="UP000465035">
    <property type="component" value="Chromosome"/>
</dbReference>
<keyword evidence="3" id="KW-0479">Metal-binding</keyword>
<evidence type="ECO:0000256" key="8">
    <source>
        <dbReference type="SAM" id="SignalP"/>
    </source>
</evidence>
<dbReference type="InterPro" id="IPR030400">
    <property type="entry name" value="Sedolisin_dom"/>
</dbReference>
<dbReference type="GO" id="GO:0008240">
    <property type="term" value="F:tripeptidyl-peptidase activity"/>
    <property type="evidence" value="ECO:0007669"/>
    <property type="project" value="TreeGrafter"/>
</dbReference>
<dbReference type="GO" id="GO:0004252">
    <property type="term" value="F:serine-type endopeptidase activity"/>
    <property type="evidence" value="ECO:0007669"/>
    <property type="project" value="InterPro"/>
</dbReference>
<dbReference type="Gene3D" id="3.40.50.200">
    <property type="entry name" value="Peptidase S8/S53 domain"/>
    <property type="match status" value="1"/>
</dbReference>
<dbReference type="CDD" id="cd11377">
    <property type="entry name" value="Pro-peptidase_S53"/>
    <property type="match status" value="1"/>
</dbReference>
<comment type="cofactor">
    <cofactor evidence="1">
        <name>Ca(2+)</name>
        <dbReference type="ChEBI" id="CHEBI:29108"/>
    </cofactor>
</comment>
<dbReference type="InterPro" id="IPR036852">
    <property type="entry name" value="Peptidase_S8/S53_dom_sf"/>
</dbReference>
<evidence type="ECO:0000259" key="9">
    <source>
        <dbReference type="PROSITE" id="PS51695"/>
    </source>
</evidence>
<name>A0A6P1EEY8_LENHI</name>
<proteinExistence type="predicted"/>
<feature type="signal peptide" evidence="8">
    <location>
        <begin position="1"/>
        <end position="27"/>
    </location>
</feature>
<reference evidence="10 11" key="1">
    <citation type="submission" date="2019-12" db="EMBL/GenBank/DDBJ databases">
        <title>Lactobacillus hilgardii FLUB.</title>
        <authorList>
            <person name="Gustaw K."/>
        </authorList>
    </citation>
    <scope>NUCLEOTIDE SEQUENCE [LARGE SCALE GENOMIC DNA]</scope>
    <source>
        <strain evidence="10 11">FLUB</strain>
    </source>
</reference>
<keyword evidence="5" id="KW-0720">Serine protease</keyword>
<evidence type="ECO:0000256" key="6">
    <source>
        <dbReference type="ARBA" id="ARBA00022837"/>
    </source>
</evidence>
<keyword evidence="8" id="KW-0732">Signal</keyword>
<dbReference type="CDD" id="cd04056">
    <property type="entry name" value="Peptidases_S53"/>
    <property type="match status" value="1"/>
</dbReference>
<keyword evidence="4" id="KW-0378">Hydrolase</keyword>
<dbReference type="Pfam" id="PF09286">
    <property type="entry name" value="Pro-kuma_activ"/>
    <property type="match status" value="1"/>
</dbReference>
<keyword evidence="2" id="KW-0645">Protease</keyword>
<dbReference type="SMART" id="SM00944">
    <property type="entry name" value="Pro-kuma_activ"/>
    <property type="match status" value="1"/>
</dbReference>
<sequence>MLKRRNQFIIAALSSLLFLSIGLTSKAKTVSNTHQVVVNIAFKPTSETNLTNYVYSTVDPNSINYHHYLTPKQFAQKFGEPNAYLSMFKEYLHKRHIKTAVYRGNLALKLRGTQNNMDRAFHANYHPRKGTPSRTTYRLPAKLSKQVVAVIGLYTGKPTSKRTAHSKTALTAALGHKPNTALLPDAFSKKYGPLKFATHYQLTSLYDNGLEGQGQRIGIISDSIVHNQDLKIYWAQNGIHDNPNRIHRIYTIDNRKAMQKESKIGGTIPKTEAALDVESASSVAPKADIDIYSGYSNNNLTSLPSAYYTSFMQAISNDLDHQISTSYSPAIESLGGWDDHSATLANYNHALNLLLEQAATEGITVFQASGDSGPYAMGGLKEQHSFSTSPYQVIVGGTTLPYTQKIHHKTITVTKERALGDIDHPSEPVFGGFYEILKGIFHGSGGGFSALNPTPRYQQGIPGVNTFRAITLLNYRPQTHLYTINPHPKILTGTHTGRNLPDVSGNADKQTGYATYFSSDMSTGSDSKGKPILKKYWLIGGGTSYTSPQMAAANAIMNSGRTTSIGFWNPQIYKFAQQTDTPFNPLNDANNNNNLFYTGQPGTLYNQATGLGTINFDKLYQDFNNQDASQ</sequence>
<dbReference type="SUPFAM" id="SSF52743">
    <property type="entry name" value="Subtilisin-like"/>
    <property type="match status" value="1"/>
</dbReference>
<dbReference type="SMR" id="A0A6P1EEY8"/>
<evidence type="ECO:0000256" key="2">
    <source>
        <dbReference type="ARBA" id="ARBA00022670"/>
    </source>
</evidence>
<dbReference type="InterPro" id="IPR015366">
    <property type="entry name" value="S53_propep"/>
</dbReference>
<accession>A0A6P1EEY8</accession>
<dbReference type="PROSITE" id="PS51695">
    <property type="entry name" value="SEDOLISIN"/>
    <property type="match status" value="1"/>
</dbReference>
<dbReference type="InterPro" id="IPR050819">
    <property type="entry name" value="Tripeptidyl-peptidase_I"/>
</dbReference>
<feature type="chain" id="PRO_5027023063" evidence="8">
    <location>
        <begin position="28"/>
        <end position="630"/>
    </location>
</feature>
<dbReference type="AlphaFoldDB" id="A0A6P1EEY8"/>
<protein>
    <submittedName>
        <fullName evidence="10">Peptidase S53</fullName>
    </submittedName>
</protein>